<dbReference type="OrthoDB" id="448649at2759"/>
<keyword evidence="4" id="KW-0813">Transport</keyword>
<proteinExistence type="inferred from homology"/>
<evidence type="ECO:0000256" key="2">
    <source>
        <dbReference type="ARBA" id="ARBA00011799"/>
    </source>
</evidence>
<dbReference type="Gene3D" id="1.25.10.10">
    <property type="entry name" value="Leucine-rich Repeat Variant"/>
    <property type="match status" value="1"/>
</dbReference>
<sequence length="426" mass="47718">MKLYKQHLYHISSLLLLPLLLVLLIHTTRADVITDPEICNSNGECYPKIFKATGEYTEVRPDQEIPPGLLTRIDMETGKKYAKLNDNPPITDVQALDISDAQLDSENGPASLSTGFNYNNSSSQPITGSKITFHGNLPQNDTDYHIPNKKISLSEHERFDDYLRILRTDNIDMKELLGALEGLEDLVHELDFGIKFANGEGLELIVKLFDHKENKVKKMAAIVVGSAMQNNPKAQSLSQTHNLIPILLKFLSTERNAQVASRFLYALSSIVRGSSSATESLARHHGLSVLIDTYVSSTSDDYRAKCALFVTDLLDPNMTAADKIVYLEQGDRMNVLSETGVLSDWCDVFQTTLFEEGSGNARDIKFDTREKVLGGLVMIKKRFPELCEAADGLRIWLSGQKTVANEEELDDYYIFIEKAKKLFDFS</sequence>
<evidence type="ECO:0000256" key="3">
    <source>
        <dbReference type="ARBA" id="ARBA00015352"/>
    </source>
</evidence>
<keyword evidence="6" id="KW-0256">Endoplasmic reticulum</keyword>
<keyword evidence="5 9" id="KW-0732">Signal</keyword>
<dbReference type="GO" id="GO:0015031">
    <property type="term" value="P:protein transport"/>
    <property type="evidence" value="ECO:0007669"/>
    <property type="project" value="UniProtKB-KW"/>
</dbReference>
<dbReference type="InterPro" id="IPR011989">
    <property type="entry name" value="ARM-like"/>
</dbReference>
<name>A0A9N9CLT9_9GLOM</name>
<dbReference type="Pfam" id="PF16782">
    <property type="entry name" value="SIL1"/>
    <property type="match status" value="1"/>
</dbReference>
<evidence type="ECO:0000256" key="7">
    <source>
        <dbReference type="ARBA" id="ARBA00022927"/>
    </source>
</evidence>
<evidence type="ECO:0000256" key="8">
    <source>
        <dbReference type="ARBA" id="ARBA00023010"/>
    </source>
</evidence>
<dbReference type="PANTHER" id="PTHR19316">
    <property type="entry name" value="PROTEIN FOLDING REGULATOR"/>
    <property type="match status" value="1"/>
</dbReference>
<dbReference type="PANTHER" id="PTHR19316:SF34">
    <property type="entry name" value="NUCLEOTIDE EXCHANGE FACTOR SIL1"/>
    <property type="match status" value="1"/>
</dbReference>
<keyword evidence="11" id="KW-1185">Reference proteome</keyword>
<keyword evidence="7" id="KW-0653">Protein transport</keyword>
<evidence type="ECO:0000256" key="6">
    <source>
        <dbReference type="ARBA" id="ARBA00022824"/>
    </source>
</evidence>
<gene>
    <name evidence="10" type="ORF">PBRASI_LOCUS7998</name>
</gene>
<evidence type="ECO:0000313" key="11">
    <source>
        <dbReference type="Proteomes" id="UP000789739"/>
    </source>
</evidence>
<dbReference type="InterPro" id="IPR016024">
    <property type="entry name" value="ARM-type_fold"/>
</dbReference>
<dbReference type="AlphaFoldDB" id="A0A9N9CLT9"/>
<evidence type="ECO:0000313" key="10">
    <source>
        <dbReference type="EMBL" id="CAG8607796.1"/>
    </source>
</evidence>
<dbReference type="InterPro" id="IPR050693">
    <property type="entry name" value="Hsp70_NEF-Inhibitors"/>
</dbReference>
<evidence type="ECO:0000256" key="9">
    <source>
        <dbReference type="SAM" id="SignalP"/>
    </source>
</evidence>
<evidence type="ECO:0000256" key="5">
    <source>
        <dbReference type="ARBA" id="ARBA00022729"/>
    </source>
</evidence>
<evidence type="ECO:0000256" key="1">
    <source>
        <dbReference type="ARBA" id="ARBA00010588"/>
    </source>
</evidence>
<keyword evidence="8" id="KW-0811">Translocation</keyword>
<dbReference type="InterPro" id="IPR031884">
    <property type="entry name" value="Sil1_fungi"/>
</dbReference>
<comment type="caution">
    <text evidence="10">The sequence shown here is derived from an EMBL/GenBank/DDBJ whole genome shotgun (WGS) entry which is preliminary data.</text>
</comment>
<accession>A0A9N9CLT9</accession>
<protein>
    <recommendedName>
        <fullName evidence="3">Nucleotide exchange factor SIL1</fullName>
    </recommendedName>
</protein>
<comment type="subunit">
    <text evidence="2">Interacts with KAR2.</text>
</comment>
<dbReference type="Proteomes" id="UP000789739">
    <property type="component" value="Unassembled WGS sequence"/>
</dbReference>
<evidence type="ECO:0000256" key="4">
    <source>
        <dbReference type="ARBA" id="ARBA00022448"/>
    </source>
</evidence>
<organism evidence="10 11">
    <name type="scientific">Paraglomus brasilianum</name>
    <dbReference type="NCBI Taxonomy" id="144538"/>
    <lineage>
        <taxon>Eukaryota</taxon>
        <taxon>Fungi</taxon>
        <taxon>Fungi incertae sedis</taxon>
        <taxon>Mucoromycota</taxon>
        <taxon>Glomeromycotina</taxon>
        <taxon>Glomeromycetes</taxon>
        <taxon>Paraglomerales</taxon>
        <taxon>Paraglomeraceae</taxon>
        <taxon>Paraglomus</taxon>
    </lineage>
</organism>
<dbReference type="GO" id="GO:0005783">
    <property type="term" value="C:endoplasmic reticulum"/>
    <property type="evidence" value="ECO:0007669"/>
    <property type="project" value="InterPro"/>
</dbReference>
<dbReference type="GO" id="GO:0000774">
    <property type="term" value="F:adenyl-nucleotide exchange factor activity"/>
    <property type="evidence" value="ECO:0007669"/>
    <property type="project" value="InterPro"/>
</dbReference>
<dbReference type="EMBL" id="CAJVPI010001336">
    <property type="protein sequence ID" value="CAG8607796.1"/>
    <property type="molecule type" value="Genomic_DNA"/>
</dbReference>
<reference evidence="10" key="1">
    <citation type="submission" date="2021-06" db="EMBL/GenBank/DDBJ databases">
        <authorList>
            <person name="Kallberg Y."/>
            <person name="Tangrot J."/>
            <person name="Rosling A."/>
        </authorList>
    </citation>
    <scope>NUCLEOTIDE SEQUENCE</scope>
    <source>
        <strain evidence="10">BR232B</strain>
    </source>
</reference>
<feature type="chain" id="PRO_5040402988" description="Nucleotide exchange factor SIL1" evidence="9">
    <location>
        <begin position="31"/>
        <end position="426"/>
    </location>
</feature>
<feature type="signal peptide" evidence="9">
    <location>
        <begin position="1"/>
        <end position="30"/>
    </location>
</feature>
<comment type="similarity">
    <text evidence="1">Belongs to the SIL1 family.</text>
</comment>
<dbReference type="SUPFAM" id="SSF48371">
    <property type="entry name" value="ARM repeat"/>
    <property type="match status" value="1"/>
</dbReference>